<evidence type="ECO:0000313" key="3">
    <source>
        <dbReference type="Proteomes" id="UP000518752"/>
    </source>
</evidence>
<evidence type="ECO:0000256" key="1">
    <source>
        <dbReference type="SAM" id="MobiDB-lite"/>
    </source>
</evidence>
<organism evidence="2 3">
    <name type="scientific">Collybiopsis confluens</name>
    <dbReference type="NCBI Taxonomy" id="2823264"/>
    <lineage>
        <taxon>Eukaryota</taxon>
        <taxon>Fungi</taxon>
        <taxon>Dikarya</taxon>
        <taxon>Basidiomycota</taxon>
        <taxon>Agaricomycotina</taxon>
        <taxon>Agaricomycetes</taxon>
        <taxon>Agaricomycetidae</taxon>
        <taxon>Agaricales</taxon>
        <taxon>Marasmiineae</taxon>
        <taxon>Omphalotaceae</taxon>
        <taxon>Collybiopsis</taxon>
    </lineage>
</organism>
<keyword evidence="3" id="KW-1185">Reference proteome</keyword>
<dbReference type="EMBL" id="JAACJN010000017">
    <property type="protein sequence ID" value="KAF5390011.1"/>
    <property type="molecule type" value="Genomic_DNA"/>
</dbReference>
<feature type="compositionally biased region" description="Low complexity" evidence="1">
    <location>
        <begin position="71"/>
        <end position="80"/>
    </location>
</feature>
<evidence type="ECO:0000313" key="2">
    <source>
        <dbReference type="EMBL" id="KAF5390011.1"/>
    </source>
</evidence>
<comment type="caution">
    <text evidence="2">The sequence shown here is derived from an EMBL/GenBank/DDBJ whole genome shotgun (WGS) entry which is preliminary data.</text>
</comment>
<feature type="region of interest" description="Disordered" evidence="1">
    <location>
        <begin position="1"/>
        <end position="136"/>
    </location>
</feature>
<dbReference type="Proteomes" id="UP000518752">
    <property type="component" value="Unassembled WGS sequence"/>
</dbReference>
<proteinExistence type="predicted"/>
<gene>
    <name evidence="2" type="ORF">D9757_003864</name>
</gene>
<protein>
    <submittedName>
        <fullName evidence="2">Uncharacterized protein</fullName>
    </submittedName>
</protein>
<accession>A0A8H5HVC1</accession>
<reference evidence="2 3" key="1">
    <citation type="journal article" date="2020" name="ISME J.">
        <title>Uncovering the hidden diversity of litter-decomposition mechanisms in mushroom-forming fungi.</title>
        <authorList>
            <person name="Floudas D."/>
            <person name="Bentzer J."/>
            <person name="Ahren D."/>
            <person name="Johansson T."/>
            <person name="Persson P."/>
            <person name="Tunlid A."/>
        </authorList>
    </citation>
    <scope>NUCLEOTIDE SEQUENCE [LARGE SCALE GENOMIC DNA]</scope>
    <source>
        <strain evidence="2 3">CBS 406.79</strain>
    </source>
</reference>
<name>A0A8H5HVC1_9AGAR</name>
<sequence length="136" mass="14582">MRRLRQPKPDAQDANGQSSVPLPPKPLDVRFSPYIIPPEQQAHKAARSAPIHSAKPTPSPPATLHRAVFESRSPSPASSRSRSRSLTPNSFVLPRPPSHSPQPPKRLPPPSALLRGVPPGGHVFKVQLGVGTGSSR</sequence>
<feature type="compositionally biased region" description="Pro residues" evidence="1">
    <location>
        <begin position="94"/>
        <end position="111"/>
    </location>
</feature>
<dbReference type="AlphaFoldDB" id="A0A8H5HVC1"/>